<sequence length="157" mass="16886">MVNNSNHLQKALKPIHLWGIAVEMVISGQYFGWNYGFEQGGTIGLAIAAIIVTIFYTTFIFSYSELSTSIPHAGGPSAYARKAMGPYMGFMTGLACLLEFVFAPPAIAVATGAYINFLIPSINAVYATVAVFSLFIFINLIGVKGAAYQKTECHIGD</sequence>
<dbReference type="GO" id="GO:0055085">
    <property type="term" value="P:transmembrane transport"/>
    <property type="evidence" value="ECO:0007669"/>
    <property type="project" value="InterPro"/>
</dbReference>
<gene>
    <name evidence="7" type="ORF">B4110_2062</name>
</gene>
<feature type="transmembrane region" description="Helical" evidence="5">
    <location>
        <begin position="87"/>
        <end position="115"/>
    </location>
</feature>
<keyword evidence="4 5" id="KW-0472">Membrane</keyword>
<evidence type="ECO:0000256" key="5">
    <source>
        <dbReference type="SAM" id="Phobius"/>
    </source>
</evidence>
<name>A0A150MFY9_9BACL</name>
<accession>A0A150MFY9</accession>
<dbReference type="InterPro" id="IPR004841">
    <property type="entry name" value="AA-permease/SLC12A_dom"/>
</dbReference>
<dbReference type="PANTHER" id="PTHR42770:SF7">
    <property type="entry name" value="MEMBRANE PROTEIN"/>
    <property type="match status" value="1"/>
</dbReference>
<dbReference type="AlphaFoldDB" id="A0A150MFY9"/>
<reference evidence="7 8" key="1">
    <citation type="submission" date="2016-01" db="EMBL/GenBank/DDBJ databases">
        <title>Draft Genome Sequences of Seven Thermophilic Sporeformers Isolated from Foods.</title>
        <authorList>
            <person name="Berendsen E.M."/>
            <person name="Wells-Bennik M.H."/>
            <person name="Krawcyk A.O."/>
            <person name="De Jong A."/>
            <person name="Holsappel S."/>
            <person name="Eijlander R.T."/>
            <person name="Kuipers O.P."/>
        </authorList>
    </citation>
    <scope>NUCLEOTIDE SEQUENCE [LARGE SCALE GENOMIC DNA]</scope>
    <source>
        <strain evidence="7 8">B4110</strain>
    </source>
</reference>
<evidence type="ECO:0000256" key="1">
    <source>
        <dbReference type="ARBA" id="ARBA00004141"/>
    </source>
</evidence>
<evidence type="ECO:0000313" key="7">
    <source>
        <dbReference type="EMBL" id="KYD23192.1"/>
    </source>
</evidence>
<feature type="transmembrane region" description="Helical" evidence="5">
    <location>
        <begin position="121"/>
        <end position="141"/>
    </location>
</feature>
<evidence type="ECO:0000256" key="3">
    <source>
        <dbReference type="ARBA" id="ARBA00022989"/>
    </source>
</evidence>
<dbReference type="GO" id="GO:0016020">
    <property type="term" value="C:membrane"/>
    <property type="evidence" value="ECO:0007669"/>
    <property type="project" value="UniProtKB-SubCell"/>
</dbReference>
<evidence type="ECO:0000256" key="2">
    <source>
        <dbReference type="ARBA" id="ARBA00022692"/>
    </source>
</evidence>
<feature type="domain" description="Amino acid permease/ SLC12A" evidence="6">
    <location>
        <begin position="30"/>
        <end position="147"/>
    </location>
</feature>
<organism evidence="7 8">
    <name type="scientific">Parageobacillus toebii</name>
    <dbReference type="NCBI Taxonomy" id="153151"/>
    <lineage>
        <taxon>Bacteria</taxon>
        <taxon>Bacillati</taxon>
        <taxon>Bacillota</taxon>
        <taxon>Bacilli</taxon>
        <taxon>Bacillales</taxon>
        <taxon>Anoxybacillaceae</taxon>
        <taxon>Parageobacillus</taxon>
    </lineage>
</organism>
<dbReference type="Pfam" id="PF00324">
    <property type="entry name" value="AA_permease"/>
    <property type="match status" value="1"/>
</dbReference>
<evidence type="ECO:0000259" key="6">
    <source>
        <dbReference type="Pfam" id="PF00324"/>
    </source>
</evidence>
<protein>
    <recommendedName>
        <fullName evidence="6">Amino acid permease/ SLC12A domain-containing protein</fullName>
    </recommendedName>
</protein>
<dbReference type="Proteomes" id="UP000075324">
    <property type="component" value="Unassembled WGS sequence"/>
</dbReference>
<comment type="subcellular location">
    <subcellularLocation>
        <location evidence="1">Membrane</location>
        <topology evidence="1">Multi-pass membrane protein</topology>
    </subcellularLocation>
</comment>
<keyword evidence="2 5" id="KW-0812">Transmembrane</keyword>
<evidence type="ECO:0000256" key="4">
    <source>
        <dbReference type="ARBA" id="ARBA00023136"/>
    </source>
</evidence>
<dbReference type="Gene3D" id="1.20.1740.10">
    <property type="entry name" value="Amino acid/polyamine transporter I"/>
    <property type="match status" value="1"/>
</dbReference>
<comment type="caution">
    <text evidence="7">The sequence shown here is derived from an EMBL/GenBank/DDBJ whole genome shotgun (WGS) entry which is preliminary data.</text>
</comment>
<dbReference type="EMBL" id="LQYW01000168">
    <property type="protein sequence ID" value="KYD23192.1"/>
    <property type="molecule type" value="Genomic_DNA"/>
</dbReference>
<dbReference type="PATRIC" id="fig|153151.4.peg.1894"/>
<dbReference type="InterPro" id="IPR050367">
    <property type="entry name" value="APC_superfamily"/>
</dbReference>
<dbReference type="PANTHER" id="PTHR42770">
    <property type="entry name" value="AMINO ACID TRANSPORTER-RELATED"/>
    <property type="match status" value="1"/>
</dbReference>
<feature type="transmembrane region" description="Helical" evidence="5">
    <location>
        <begin position="43"/>
        <end position="66"/>
    </location>
</feature>
<evidence type="ECO:0000313" key="8">
    <source>
        <dbReference type="Proteomes" id="UP000075324"/>
    </source>
</evidence>
<proteinExistence type="predicted"/>
<keyword evidence="3 5" id="KW-1133">Transmembrane helix</keyword>
<feature type="transmembrane region" description="Helical" evidence="5">
    <location>
        <begin position="12"/>
        <end position="31"/>
    </location>
</feature>